<dbReference type="InterPro" id="IPR008507">
    <property type="entry name" value="DUF789"/>
</dbReference>
<gene>
    <name evidence="2" type="ORF">LLUT_LOCUS21913</name>
</gene>
<dbReference type="EMBL" id="CAXHTB010000015">
    <property type="protein sequence ID" value="CAL0320853.1"/>
    <property type="molecule type" value="Genomic_DNA"/>
</dbReference>
<dbReference type="Proteomes" id="UP001497480">
    <property type="component" value="Unassembled WGS sequence"/>
</dbReference>
<dbReference type="Pfam" id="PF05623">
    <property type="entry name" value="DUF789"/>
    <property type="match status" value="1"/>
</dbReference>
<evidence type="ECO:0008006" key="4">
    <source>
        <dbReference type="Google" id="ProtNLM"/>
    </source>
</evidence>
<dbReference type="AlphaFoldDB" id="A0AAV1XGU0"/>
<accession>A0AAV1XGU0</accession>
<evidence type="ECO:0000313" key="3">
    <source>
        <dbReference type="Proteomes" id="UP001497480"/>
    </source>
</evidence>
<feature type="compositionally biased region" description="Polar residues" evidence="1">
    <location>
        <begin position="1"/>
        <end position="16"/>
    </location>
</feature>
<feature type="compositionally biased region" description="Polar residues" evidence="1">
    <location>
        <begin position="39"/>
        <end position="48"/>
    </location>
</feature>
<dbReference type="PANTHER" id="PTHR31343">
    <property type="entry name" value="T15D22.8"/>
    <property type="match status" value="1"/>
</dbReference>
<feature type="compositionally biased region" description="Polar residues" evidence="1">
    <location>
        <begin position="59"/>
        <end position="70"/>
    </location>
</feature>
<comment type="caution">
    <text evidence="2">The sequence shown here is derived from an EMBL/GenBank/DDBJ whole genome shotgun (WGS) entry which is preliminary data.</text>
</comment>
<evidence type="ECO:0000313" key="2">
    <source>
        <dbReference type="EMBL" id="CAL0320853.1"/>
    </source>
</evidence>
<dbReference type="PANTHER" id="PTHR31343:SF4">
    <property type="entry name" value="DUF789 DOMAIN-CONTAINING PROTEIN"/>
    <property type="match status" value="1"/>
</dbReference>
<reference evidence="2 3" key="1">
    <citation type="submission" date="2024-03" db="EMBL/GenBank/DDBJ databases">
        <authorList>
            <person name="Martinez-Hernandez J."/>
        </authorList>
    </citation>
    <scope>NUCLEOTIDE SEQUENCE [LARGE SCALE GENOMIC DNA]</scope>
</reference>
<name>A0AAV1XGU0_LUPLU</name>
<feature type="compositionally biased region" description="Low complexity" evidence="1">
    <location>
        <begin position="71"/>
        <end position="81"/>
    </location>
</feature>
<proteinExistence type="predicted"/>
<sequence length="373" mass="42087">MSNSNGFVPSRTQPSNRFYCPPAVRKNQKQHQQQQQLQRPLNSDTRTGSVEPDSRTGSDESTLLRPNSVASSSPPTTPDSTNFDRILNSFTPFVPAQISHERGMKGHRTLPHSNADPSFALEDLWDSFTESSAYGVEVPLIVKGSNSIQQYYVPYLSAIQLYEEERRIDESSKEATSIDIYSQKLSRLNLREGTTMSSSTFETEVCNSPGQLVYEYFEGAQPHLRPPLHNKVSALASEFPNLKKYRSSDLSPSSWFSVAWYPIYRIPVGETLKSLDASFLTFHTLSTKSRSRNQLHRASSGRKVQGVHRSLNRSLPIFGLASFKYKGSVLSPDGASEWEQVNALLQAAADWLRSLHAKHPDYEYFVSRISQWR</sequence>
<evidence type="ECO:0000256" key="1">
    <source>
        <dbReference type="SAM" id="MobiDB-lite"/>
    </source>
</evidence>
<organism evidence="2 3">
    <name type="scientific">Lupinus luteus</name>
    <name type="common">European yellow lupine</name>
    <dbReference type="NCBI Taxonomy" id="3873"/>
    <lineage>
        <taxon>Eukaryota</taxon>
        <taxon>Viridiplantae</taxon>
        <taxon>Streptophyta</taxon>
        <taxon>Embryophyta</taxon>
        <taxon>Tracheophyta</taxon>
        <taxon>Spermatophyta</taxon>
        <taxon>Magnoliopsida</taxon>
        <taxon>eudicotyledons</taxon>
        <taxon>Gunneridae</taxon>
        <taxon>Pentapetalae</taxon>
        <taxon>rosids</taxon>
        <taxon>fabids</taxon>
        <taxon>Fabales</taxon>
        <taxon>Fabaceae</taxon>
        <taxon>Papilionoideae</taxon>
        <taxon>50 kb inversion clade</taxon>
        <taxon>genistoids sensu lato</taxon>
        <taxon>core genistoids</taxon>
        <taxon>Genisteae</taxon>
        <taxon>Lupinus</taxon>
    </lineage>
</organism>
<feature type="region of interest" description="Disordered" evidence="1">
    <location>
        <begin position="1"/>
        <end position="84"/>
    </location>
</feature>
<keyword evidence="3" id="KW-1185">Reference proteome</keyword>
<protein>
    <recommendedName>
        <fullName evidence="4">DUF789 family protein</fullName>
    </recommendedName>
</protein>